<dbReference type="AlphaFoldDB" id="A0A1W5LD06"/>
<dbReference type="SUPFAM" id="SSF54292">
    <property type="entry name" value="2Fe-2S ferredoxin-like"/>
    <property type="match status" value="1"/>
</dbReference>
<dbReference type="InterPro" id="IPR050573">
    <property type="entry name" value="SDH/FRD_Iron-Sulfur"/>
</dbReference>
<dbReference type="Pfam" id="PF13183">
    <property type="entry name" value="Fer4_8"/>
    <property type="match status" value="1"/>
</dbReference>
<evidence type="ECO:0000256" key="1">
    <source>
        <dbReference type="ARBA" id="ARBA00001927"/>
    </source>
</evidence>
<gene>
    <name evidence="12" type="primary">sdhB</name>
</gene>
<protein>
    <submittedName>
        <fullName evidence="12">Succinate dehydrogenase iron-sulfur subunit</fullName>
    </submittedName>
</protein>
<evidence type="ECO:0000256" key="2">
    <source>
        <dbReference type="ARBA" id="ARBA00001966"/>
    </source>
</evidence>
<dbReference type="Pfam" id="PF13085">
    <property type="entry name" value="Fer2_3"/>
    <property type="match status" value="1"/>
</dbReference>
<dbReference type="GO" id="GO:0046872">
    <property type="term" value="F:metal ion binding"/>
    <property type="evidence" value="ECO:0007669"/>
    <property type="project" value="UniProtKB-KW"/>
</dbReference>
<dbReference type="PROSITE" id="PS00197">
    <property type="entry name" value="2FE2S_FER_1"/>
    <property type="match status" value="1"/>
</dbReference>
<comment type="cofactor">
    <cofactor evidence="1">
        <name>[3Fe-4S] cluster</name>
        <dbReference type="ChEBI" id="CHEBI:21137"/>
    </cofactor>
</comment>
<keyword evidence="9" id="KW-0411">Iron-sulfur</keyword>
<dbReference type="InterPro" id="IPR012675">
    <property type="entry name" value="Beta-grasp_dom_sf"/>
</dbReference>
<dbReference type="InterPro" id="IPR004489">
    <property type="entry name" value="Succ_DH/fum_Rdtase_Fe-S"/>
</dbReference>
<reference evidence="12" key="1">
    <citation type="submission" date="2016-01" db="EMBL/GenBank/DDBJ databases">
        <title>Hydrogen oxidation by a methanotroph.</title>
        <authorList>
            <person name="Stott M.B."/>
        </authorList>
    </citation>
    <scope>NUCLEOTIDE SEQUENCE</scope>
    <source>
        <strain evidence="12">RTK17.1</strain>
    </source>
</reference>
<evidence type="ECO:0000256" key="6">
    <source>
        <dbReference type="ARBA" id="ARBA00022723"/>
    </source>
</evidence>
<evidence type="ECO:0000313" key="12">
    <source>
        <dbReference type="EMBL" id="ANC58240.1"/>
    </source>
</evidence>
<dbReference type="EMBL" id="KU509441">
    <property type="protein sequence ID" value="ANC58240.1"/>
    <property type="molecule type" value="Genomic_DNA"/>
</dbReference>
<dbReference type="NCBIfam" id="TIGR00384">
    <property type="entry name" value="dhsB"/>
    <property type="match status" value="1"/>
</dbReference>
<dbReference type="InterPro" id="IPR006058">
    <property type="entry name" value="2Fe2S_fd_BS"/>
</dbReference>
<dbReference type="GO" id="GO:0022904">
    <property type="term" value="P:respiratory electron transport chain"/>
    <property type="evidence" value="ECO:0007669"/>
    <property type="project" value="TreeGrafter"/>
</dbReference>
<evidence type="ECO:0000256" key="3">
    <source>
        <dbReference type="ARBA" id="ARBA00009433"/>
    </source>
</evidence>
<dbReference type="PROSITE" id="PS51379">
    <property type="entry name" value="4FE4S_FER_2"/>
    <property type="match status" value="1"/>
</dbReference>
<dbReference type="InterPro" id="IPR009051">
    <property type="entry name" value="Helical_ferredxn"/>
</dbReference>
<keyword evidence="5" id="KW-0001">2Fe-2S</keyword>
<evidence type="ECO:0000256" key="8">
    <source>
        <dbReference type="ARBA" id="ARBA00023004"/>
    </source>
</evidence>
<dbReference type="GO" id="GO:0006099">
    <property type="term" value="P:tricarboxylic acid cycle"/>
    <property type="evidence" value="ECO:0007669"/>
    <property type="project" value="InterPro"/>
</dbReference>
<dbReference type="GO" id="GO:0016491">
    <property type="term" value="F:oxidoreductase activity"/>
    <property type="evidence" value="ECO:0007669"/>
    <property type="project" value="UniProtKB-KW"/>
</dbReference>
<dbReference type="Gene3D" id="3.10.20.30">
    <property type="match status" value="1"/>
</dbReference>
<feature type="domain" description="4Fe-4S ferredoxin-type" evidence="11">
    <location>
        <begin position="151"/>
        <end position="180"/>
    </location>
</feature>
<dbReference type="PANTHER" id="PTHR11921:SF41">
    <property type="entry name" value="SUCCINATE DEHYDROGENASE"/>
    <property type="match status" value="1"/>
</dbReference>
<comment type="cofactor">
    <cofactor evidence="2">
        <name>[4Fe-4S] cluster</name>
        <dbReference type="ChEBI" id="CHEBI:49883"/>
    </cofactor>
</comment>
<dbReference type="GO" id="GO:0051537">
    <property type="term" value="F:2 iron, 2 sulfur cluster binding"/>
    <property type="evidence" value="ECO:0007669"/>
    <property type="project" value="UniProtKB-KW"/>
</dbReference>
<dbReference type="Gene3D" id="1.10.1060.10">
    <property type="entry name" value="Alpha-helical ferredoxin"/>
    <property type="match status" value="1"/>
</dbReference>
<proteinExistence type="inferred from homology"/>
<name>A0A1W5LD06_9BACT</name>
<comment type="similarity">
    <text evidence="3">Belongs to the succinate dehydrogenase/fumarate reductase iron-sulfur protein family.</text>
</comment>
<sequence length="254" mass="27985">MKVRLKIWRQPLGNNLQGAFAHYSLEAVNPNMSFLEMLDLLNNQLVLKGEEPVAFDSDCREGICGSCSLMINGKPHGPGYGITTCQLYMRRFKDNEEIIVEPFRSRAFPVIKDLIVDRSAFDRIMQAGGYISVCAGQAPEANSIPIPHPIAEKAFDAAHCIGCGACVAACKNGSASLFVGAKITHLSLLPQGQPERRRRVLQMVEQADKEGFGACSFTKACEAVCPKAISVEVISRMHREYLISVLQRKLGWID</sequence>
<dbReference type="GO" id="GO:0009055">
    <property type="term" value="F:electron transfer activity"/>
    <property type="evidence" value="ECO:0007669"/>
    <property type="project" value="InterPro"/>
</dbReference>
<dbReference type="SUPFAM" id="SSF46548">
    <property type="entry name" value="alpha-helical ferredoxin"/>
    <property type="match status" value="1"/>
</dbReference>
<accession>A0A1W5LD06</accession>
<evidence type="ECO:0000259" key="11">
    <source>
        <dbReference type="PROSITE" id="PS51379"/>
    </source>
</evidence>
<keyword evidence="7" id="KW-0560">Oxidoreductase</keyword>
<organism evidence="12">
    <name type="scientific">Candidatus Methylacidiphilum infernorum</name>
    <dbReference type="NCBI Taxonomy" id="511746"/>
    <lineage>
        <taxon>Bacteria</taxon>
        <taxon>Pseudomonadati</taxon>
        <taxon>Verrucomicrobiota</taxon>
        <taxon>Methylacidiphilae</taxon>
        <taxon>Methylacidiphilales</taxon>
        <taxon>Methylacidiphilaceae</taxon>
        <taxon>Methylacidiphilum (ex Ratnadevi et al. 2023)</taxon>
    </lineage>
</organism>
<keyword evidence="6" id="KW-0479">Metal-binding</keyword>
<keyword evidence="4" id="KW-0004">4Fe-4S</keyword>
<dbReference type="InterPro" id="IPR017896">
    <property type="entry name" value="4Fe4S_Fe-S-bd"/>
</dbReference>
<keyword evidence="8" id="KW-0408">Iron</keyword>
<dbReference type="NCBIfam" id="NF005746">
    <property type="entry name" value="PRK07570.1"/>
    <property type="match status" value="1"/>
</dbReference>
<dbReference type="GO" id="GO:0051539">
    <property type="term" value="F:4 iron, 4 sulfur cluster binding"/>
    <property type="evidence" value="ECO:0007669"/>
    <property type="project" value="UniProtKB-KW"/>
</dbReference>
<evidence type="ECO:0000256" key="4">
    <source>
        <dbReference type="ARBA" id="ARBA00022485"/>
    </source>
</evidence>
<dbReference type="PANTHER" id="PTHR11921">
    <property type="entry name" value="SUCCINATE DEHYDROGENASE IRON-SULFUR PROTEIN"/>
    <property type="match status" value="1"/>
</dbReference>
<dbReference type="InterPro" id="IPR036010">
    <property type="entry name" value="2Fe-2S_ferredoxin-like_sf"/>
</dbReference>
<dbReference type="InterPro" id="IPR025192">
    <property type="entry name" value="Succ_DH/fum_Rdtase_N"/>
</dbReference>
<evidence type="ECO:0000256" key="10">
    <source>
        <dbReference type="ARBA" id="ARBA00034078"/>
    </source>
</evidence>
<evidence type="ECO:0000256" key="7">
    <source>
        <dbReference type="ARBA" id="ARBA00023002"/>
    </source>
</evidence>
<comment type="cofactor">
    <cofactor evidence="10">
        <name>[2Fe-2S] cluster</name>
        <dbReference type="ChEBI" id="CHEBI:190135"/>
    </cofactor>
</comment>
<evidence type="ECO:0000256" key="5">
    <source>
        <dbReference type="ARBA" id="ARBA00022714"/>
    </source>
</evidence>
<evidence type="ECO:0000256" key="9">
    <source>
        <dbReference type="ARBA" id="ARBA00023014"/>
    </source>
</evidence>